<evidence type="ECO:0000259" key="9">
    <source>
        <dbReference type="Pfam" id="PF13206"/>
    </source>
</evidence>
<evidence type="ECO:0000256" key="2">
    <source>
        <dbReference type="ARBA" id="ARBA00004609"/>
    </source>
</evidence>
<evidence type="ECO:0000256" key="3">
    <source>
        <dbReference type="ARBA" id="ARBA00022475"/>
    </source>
</evidence>
<name>A0A1V0FZL5_9TRYP</name>
<dbReference type="InterPro" id="IPR025932">
    <property type="entry name" value="Trypano_VSG_B_N_dom"/>
</dbReference>
<dbReference type="GO" id="GO:0005886">
    <property type="term" value="C:plasma membrane"/>
    <property type="evidence" value="ECO:0007669"/>
    <property type="project" value="UniProtKB-SubCell"/>
</dbReference>
<evidence type="ECO:0000256" key="6">
    <source>
        <dbReference type="ARBA" id="ARBA00023136"/>
    </source>
</evidence>
<keyword evidence="7" id="KW-0325">Glycoprotein</keyword>
<evidence type="ECO:0000256" key="8">
    <source>
        <dbReference type="ARBA" id="ARBA00023288"/>
    </source>
</evidence>
<keyword evidence="5" id="KW-0732">Signal</keyword>
<organism evidence="10">
    <name type="scientific">Trypanosoma brucei</name>
    <dbReference type="NCBI Taxonomy" id="5691"/>
    <lineage>
        <taxon>Eukaryota</taxon>
        <taxon>Discoba</taxon>
        <taxon>Euglenozoa</taxon>
        <taxon>Kinetoplastea</taxon>
        <taxon>Metakinetoplastina</taxon>
        <taxon>Trypanosomatida</taxon>
        <taxon>Trypanosomatidae</taxon>
        <taxon>Trypanosoma</taxon>
    </lineage>
</organism>
<keyword evidence="3" id="KW-1003">Cell membrane</keyword>
<dbReference type="AlphaFoldDB" id="A0A1V0FZL5"/>
<accession>A0A1V0FZL5</accession>
<comment type="function">
    <text evidence="1">VSG forms a coat on the surface of the parasite. The trypanosome evades the immune response of the host by expressing a series of antigenically distinct VSGs from an estimated 1000 VSG genes.</text>
</comment>
<dbReference type="GO" id="GO:0098552">
    <property type="term" value="C:side of membrane"/>
    <property type="evidence" value="ECO:0007669"/>
    <property type="project" value="UniProtKB-KW"/>
</dbReference>
<evidence type="ECO:0000256" key="5">
    <source>
        <dbReference type="ARBA" id="ARBA00022729"/>
    </source>
</evidence>
<keyword evidence="6" id="KW-0472">Membrane</keyword>
<dbReference type="EMBL" id="KY404585">
    <property type="protein sequence ID" value="ARB50836.1"/>
    <property type="molecule type" value="Genomic_DNA"/>
</dbReference>
<keyword evidence="8" id="KW-0449">Lipoprotein</keyword>
<proteinExistence type="predicted"/>
<evidence type="ECO:0000313" key="10">
    <source>
        <dbReference type="EMBL" id="ARB50836.1"/>
    </source>
</evidence>
<dbReference type="Pfam" id="PF13206">
    <property type="entry name" value="VSG_B"/>
    <property type="match status" value="1"/>
</dbReference>
<reference evidence="10" key="1">
    <citation type="submission" date="2016-12" db="EMBL/GenBank/DDBJ databases">
        <title>Extending the VSGnome of Trypanosoma brucei strain TREU927.</title>
        <authorList>
            <person name="Cross G.A."/>
        </authorList>
    </citation>
    <scope>NUCLEOTIDE SEQUENCE</scope>
    <source>
        <strain evidence="10">Tb927.99.1623</strain>
    </source>
</reference>
<protein>
    <submittedName>
        <fullName evidence="10">Variant surface glycoprotein</fullName>
    </submittedName>
</protein>
<sequence>MTKAAIKLRKEVKNKISQVTTLRQEARDAMARALYATDNPSTDAVTDPNTKLPDIAASKFPWKANADRDTMCATAADDGSKAGKSLETDMVCLCVQHDGATNDFCGSNLGLATTAITGNSAQATAAAAFKQLATSCAATLETSQQKLLEHALTAAVQTIFANLGKNYVKQASATGAAYSPSNQGMLGKYVIGTTTAGACTSASLNSFGTAGKGVCIGYHDVLKTNKPIPCVKEVNIAVRKLNAVSDLFSQATSTLAQVKMIEQKMEAFLWIGDLLNPMTRTLQQIPTNKQPTVEEHNKCAKFNSNETDCPQIIANMVIKKCKAKTLVEAAQGTKEQAGGVK</sequence>
<comment type="subcellular location">
    <subcellularLocation>
        <location evidence="2">Cell membrane</location>
        <topology evidence="2">Lipid-anchor</topology>
        <topology evidence="2">GPI-anchor</topology>
    </subcellularLocation>
</comment>
<feature type="domain" description="Trypanosome variant surface glycoprotein B-type N-terminal" evidence="9">
    <location>
        <begin position="2"/>
        <end position="259"/>
    </location>
</feature>
<evidence type="ECO:0000256" key="7">
    <source>
        <dbReference type="ARBA" id="ARBA00023180"/>
    </source>
</evidence>
<evidence type="ECO:0000256" key="4">
    <source>
        <dbReference type="ARBA" id="ARBA00022622"/>
    </source>
</evidence>
<evidence type="ECO:0000256" key="1">
    <source>
        <dbReference type="ARBA" id="ARBA00002523"/>
    </source>
</evidence>
<keyword evidence="4" id="KW-0336">GPI-anchor</keyword>